<dbReference type="InterPro" id="IPR014284">
    <property type="entry name" value="RNA_pol_sigma-70_dom"/>
</dbReference>
<feature type="domain" description="RNA polymerase sigma factor 70 region 4 type 2" evidence="2">
    <location>
        <begin position="105"/>
        <end position="157"/>
    </location>
</feature>
<reference evidence="3" key="1">
    <citation type="submission" date="2022-07" db="EMBL/GenBank/DDBJ databases">
        <title>Arcobacter roscoffensis sp. nov., a marine bacterium isolated from coastal seawater collected from Roscoff, France.</title>
        <authorList>
            <person name="Pascual J."/>
            <person name="Lepeaux C."/>
            <person name="Methner A."/>
            <person name="Overmann J."/>
        </authorList>
    </citation>
    <scope>NUCLEOTIDE SEQUENCE</scope>
    <source>
        <strain evidence="3">ARW1-2F2</strain>
    </source>
</reference>
<dbReference type="EMBL" id="CP100595">
    <property type="protein sequence ID" value="UTJ05336.1"/>
    <property type="molecule type" value="Genomic_DNA"/>
</dbReference>
<organism evidence="3 4">
    <name type="scientific">Arcobacter roscoffensis</name>
    <dbReference type="NCBI Taxonomy" id="2961520"/>
    <lineage>
        <taxon>Bacteria</taxon>
        <taxon>Pseudomonadati</taxon>
        <taxon>Campylobacterota</taxon>
        <taxon>Epsilonproteobacteria</taxon>
        <taxon>Campylobacterales</taxon>
        <taxon>Arcobacteraceae</taxon>
        <taxon>Arcobacter</taxon>
    </lineage>
</organism>
<dbReference type="RefSeq" id="WP_254575517.1">
    <property type="nucleotide sequence ID" value="NZ_CP100595.1"/>
</dbReference>
<dbReference type="Gene3D" id="1.10.10.10">
    <property type="entry name" value="Winged helix-like DNA-binding domain superfamily/Winged helix DNA-binding domain"/>
    <property type="match status" value="1"/>
</dbReference>
<dbReference type="InterPro" id="IPR013324">
    <property type="entry name" value="RNA_pol_sigma_r3/r4-like"/>
</dbReference>
<dbReference type="SUPFAM" id="SSF88659">
    <property type="entry name" value="Sigma3 and sigma4 domains of RNA polymerase sigma factors"/>
    <property type="match status" value="1"/>
</dbReference>
<dbReference type="InterPro" id="IPR036388">
    <property type="entry name" value="WH-like_DNA-bd_sf"/>
</dbReference>
<gene>
    <name evidence="3" type="primary">sigJ</name>
    <name evidence="3" type="ORF">NJU99_08650</name>
</gene>
<dbReference type="PANTHER" id="PTHR30173:SF36">
    <property type="entry name" value="ECF RNA POLYMERASE SIGMA FACTOR SIGJ"/>
    <property type="match status" value="1"/>
</dbReference>
<evidence type="ECO:0000259" key="1">
    <source>
        <dbReference type="Pfam" id="PF04542"/>
    </source>
</evidence>
<dbReference type="Proteomes" id="UP001060012">
    <property type="component" value="Chromosome"/>
</dbReference>
<feature type="domain" description="RNA polymerase sigma-70 region 2" evidence="1">
    <location>
        <begin position="9"/>
        <end position="71"/>
    </location>
</feature>
<dbReference type="NCBIfam" id="NF007214">
    <property type="entry name" value="PRK09636.1"/>
    <property type="match status" value="1"/>
</dbReference>
<dbReference type="Pfam" id="PF08281">
    <property type="entry name" value="Sigma70_r4_2"/>
    <property type="match status" value="1"/>
</dbReference>
<evidence type="ECO:0000259" key="2">
    <source>
        <dbReference type="Pfam" id="PF08281"/>
    </source>
</evidence>
<dbReference type="Pfam" id="PF04542">
    <property type="entry name" value="Sigma70_r2"/>
    <property type="match status" value="1"/>
</dbReference>
<protein>
    <submittedName>
        <fullName evidence="3">RNA polymerase sigma factor SigJ</fullName>
    </submittedName>
</protein>
<dbReference type="Gene3D" id="1.10.1740.10">
    <property type="match status" value="1"/>
</dbReference>
<accession>A0ABY5E3M3</accession>
<dbReference type="SUPFAM" id="SSF88946">
    <property type="entry name" value="Sigma2 domain of RNA polymerase sigma factors"/>
    <property type="match status" value="1"/>
</dbReference>
<dbReference type="InterPro" id="IPR013325">
    <property type="entry name" value="RNA_pol_sigma_r2"/>
</dbReference>
<dbReference type="NCBIfam" id="TIGR02937">
    <property type="entry name" value="sigma70-ECF"/>
    <property type="match status" value="1"/>
</dbReference>
<name>A0ABY5E3M3_9BACT</name>
<dbReference type="InterPro" id="IPR013249">
    <property type="entry name" value="RNA_pol_sigma70_r4_t2"/>
</dbReference>
<proteinExistence type="predicted"/>
<evidence type="ECO:0000313" key="4">
    <source>
        <dbReference type="Proteomes" id="UP001060012"/>
    </source>
</evidence>
<dbReference type="InterPro" id="IPR052704">
    <property type="entry name" value="ECF_Sigma-70_Domain"/>
</dbReference>
<sequence length="295" mass="34295">MNELVAQTQEYRNSLISYVYKIIGSQEEAKDIVQETIIRFISKKHDEIENTKAWLFKVATNLALDFLRSAKSKREVYIGTWLPEPYIEEKAHQNNEMELDESLSMALLVLMEKLSIKERIAYILHDLFEFKHKEIADILQTSTQNSRQLNSRANKKLQTKKKKYTPTKEEHIKLTNSFLKALKEGDFEELRNMFKEEVSLYSDGGGKAIAARKVLYGDNDYISKFLVKVTKHLFEASNKNDVEISTIWFNGSLGVILKENGKVITSYSFEIKDNMILNIFALRNPDKLKYFDSIK</sequence>
<keyword evidence="4" id="KW-1185">Reference proteome</keyword>
<dbReference type="InterPro" id="IPR007627">
    <property type="entry name" value="RNA_pol_sigma70_r2"/>
</dbReference>
<evidence type="ECO:0000313" key="3">
    <source>
        <dbReference type="EMBL" id="UTJ05336.1"/>
    </source>
</evidence>
<dbReference type="PANTHER" id="PTHR30173">
    <property type="entry name" value="SIGMA 19 FACTOR"/>
    <property type="match status" value="1"/>
</dbReference>